<feature type="domain" description="Integrase catalytic" evidence="2">
    <location>
        <begin position="241"/>
        <end position="404"/>
    </location>
</feature>
<sequence>MANNKHLTLDERILIQEALVKNNSFKSIARELEKDCTTISKEVRNHIMFKKSGCMGHGFNNCKNKIGCFFKNLCGNSDCKQKTCSNCSTCHIYCDNYEKQDCASLLKSPYVCNGCKKRNRCTLEKHIYSASYAHSEYEAIRSESRSGVAIPFEEIARLDSIISPLIIKGQSIHHICVNNADEIMFAEKSIYNYIDAGLFSARNIDLPRKVRLRPRKSRHNSFKVDRTCRIERTYEDFQTFISEQPDTPIVEIDSVEGIKGGKVLLTIHFVETQFMLAFLRDSNTSQSVINIFEKLYWELRPDIFMKLFPLCLGDNGSEFSNPKAIEFDKEGNRRTYVYYCDPSAPYQKGAAENNHELIRRVLPKGTSFNDLTQEKVDLMMNHINSYGRKKLCDLTPYEMLGTFHGIEVLEKLGAELISANDITLRPALLK</sequence>
<dbReference type="EMBL" id="FOJI01000045">
    <property type="protein sequence ID" value="SEW46773.1"/>
    <property type="molecule type" value="Genomic_DNA"/>
</dbReference>
<dbReference type="InterPro" id="IPR053392">
    <property type="entry name" value="Transposase_IS30-like"/>
</dbReference>
<keyword evidence="4" id="KW-1185">Reference proteome</keyword>
<dbReference type="OrthoDB" id="9776104at2"/>
<dbReference type="InterPro" id="IPR036397">
    <property type="entry name" value="RNaseH_sf"/>
</dbReference>
<evidence type="ECO:0000313" key="3">
    <source>
        <dbReference type="EMBL" id="SEW46773.1"/>
    </source>
</evidence>
<dbReference type="Proteomes" id="UP000199701">
    <property type="component" value="Unassembled WGS sequence"/>
</dbReference>
<proteinExistence type="predicted"/>
<dbReference type="GO" id="GO:0004803">
    <property type="term" value="F:transposase activity"/>
    <property type="evidence" value="ECO:0007669"/>
    <property type="project" value="TreeGrafter"/>
</dbReference>
<reference evidence="3 4" key="1">
    <citation type="submission" date="2016-10" db="EMBL/GenBank/DDBJ databases">
        <authorList>
            <person name="de Groot N.N."/>
        </authorList>
    </citation>
    <scope>NUCLEOTIDE SEQUENCE [LARGE SCALE GENOMIC DNA]</scope>
    <source>
        <strain evidence="3 4">DSM 9179</strain>
    </source>
</reference>
<evidence type="ECO:0000313" key="4">
    <source>
        <dbReference type="Proteomes" id="UP000199701"/>
    </source>
</evidence>
<accession>A0A1I0RYS6</accession>
<dbReference type="InterPro" id="IPR012337">
    <property type="entry name" value="RNaseH-like_sf"/>
</dbReference>
<protein>
    <submittedName>
        <fullName evidence="3">Transposase and inactivated derivatives, IS30 family</fullName>
    </submittedName>
</protein>
<dbReference type="RefSeq" id="WP_092458513.1">
    <property type="nucleotide sequence ID" value="NZ_FOJI01000045.1"/>
</dbReference>
<dbReference type="SUPFAM" id="SSF53098">
    <property type="entry name" value="Ribonuclease H-like"/>
    <property type="match status" value="1"/>
</dbReference>
<dbReference type="GO" id="GO:0015074">
    <property type="term" value="P:DNA integration"/>
    <property type="evidence" value="ECO:0007669"/>
    <property type="project" value="InterPro"/>
</dbReference>
<dbReference type="Pfam" id="PF13936">
    <property type="entry name" value="HTH_38"/>
    <property type="match status" value="1"/>
</dbReference>
<dbReference type="AlphaFoldDB" id="A0A1I0RYS6"/>
<evidence type="ECO:0000259" key="2">
    <source>
        <dbReference type="PROSITE" id="PS50994"/>
    </source>
</evidence>
<dbReference type="InterPro" id="IPR051917">
    <property type="entry name" value="Transposase-Integrase"/>
</dbReference>
<evidence type="ECO:0000256" key="1">
    <source>
        <dbReference type="ARBA" id="ARBA00023172"/>
    </source>
</evidence>
<dbReference type="NCBIfam" id="NF033563">
    <property type="entry name" value="transpos_IS30"/>
    <property type="match status" value="1"/>
</dbReference>
<name>A0A1I0RYS6_9FIRM</name>
<organism evidence="3 4">
    <name type="scientific">[Clostridium] fimetarium</name>
    <dbReference type="NCBI Taxonomy" id="99656"/>
    <lineage>
        <taxon>Bacteria</taxon>
        <taxon>Bacillati</taxon>
        <taxon>Bacillota</taxon>
        <taxon>Clostridia</taxon>
        <taxon>Lachnospirales</taxon>
        <taxon>Lachnospiraceae</taxon>
    </lineage>
</organism>
<dbReference type="PROSITE" id="PS50994">
    <property type="entry name" value="INTEGRASE"/>
    <property type="match status" value="1"/>
</dbReference>
<dbReference type="Gene3D" id="3.30.420.10">
    <property type="entry name" value="Ribonuclease H-like superfamily/Ribonuclease H"/>
    <property type="match status" value="1"/>
</dbReference>
<gene>
    <name evidence="3" type="ORF">SAMN05421659_1451</name>
</gene>
<dbReference type="InterPro" id="IPR001584">
    <property type="entry name" value="Integrase_cat-core"/>
</dbReference>
<dbReference type="GO" id="GO:0032196">
    <property type="term" value="P:transposition"/>
    <property type="evidence" value="ECO:0007669"/>
    <property type="project" value="TreeGrafter"/>
</dbReference>
<dbReference type="GO" id="GO:0003676">
    <property type="term" value="F:nucleic acid binding"/>
    <property type="evidence" value="ECO:0007669"/>
    <property type="project" value="InterPro"/>
</dbReference>
<dbReference type="GO" id="GO:0005829">
    <property type="term" value="C:cytosol"/>
    <property type="evidence" value="ECO:0007669"/>
    <property type="project" value="TreeGrafter"/>
</dbReference>
<dbReference type="InterPro" id="IPR025246">
    <property type="entry name" value="IS30-like_HTH"/>
</dbReference>
<keyword evidence="1" id="KW-0233">DNA recombination</keyword>
<dbReference type="PANTHER" id="PTHR10948">
    <property type="entry name" value="TRANSPOSASE"/>
    <property type="match status" value="1"/>
</dbReference>
<dbReference type="GO" id="GO:0006310">
    <property type="term" value="P:DNA recombination"/>
    <property type="evidence" value="ECO:0007669"/>
    <property type="project" value="UniProtKB-KW"/>
</dbReference>
<dbReference type="PANTHER" id="PTHR10948:SF23">
    <property type="entry name" value="TRANSPOSASE INSI FOR INSERTION SEQUENCE ELEMENT IS30A-RELATED"/>
    <property type="match status" value="1"/>
</dbReference>